<evidence type="ECO:0000256" key="7">
    <source>
        <dbReference type="ARBA" id="ARBA00022989"/>
    </source>
</evidence>
<evidence type="ECO:0000256" key="10">
    <source>
        <dbReference type="ARBA" id="ARBA00023180"/>
    </source>
</evidence>
<keyword evidence="11" id="KW-0393">Immunoglobulin domain</keyword>
<feature type="domain" description="Intercellular adhesion molecule N-terminal" evidence="12">
    <location>
        <begin position="61"/>
        <end position="144"/>
    </location>
</feature>
<keyword evidence="4" id="KW-0732">Signal</keyword>
<accession>A0A6A1Q8I5</accession>
<sequence length="303" mass="32710">RLGVPAEAPGHHSLTCALHLSPGGSRLFPASPWTPLEMSPFGGWGLLSAFLALLCCTGSGEEAFEVRMWPEQLMVESGESQVINCSTTCTQPNAGGLETTLHKTLLEEQAQWKLYEVFNVSQDTDVICHFTCSGKQESRSLNINPPKQVLLKLWPTLVAVGRSFTIQCRVPSVAPLEGLTVTLLRGSEIVYNQTFVGTTLSPQEAMVTYNTTAHREDDRHNFSCRAEMDLRSRGGDLVHSVSDPQALDVYAVAPEADRYLRGASCLEEAEVGLPGIAYVSGVATSMAATGTQHGSLGLWFSPG</sequence>
<proteinExistence type="inferred from homology"/>
<organism evidence="13 14">
    <name type="scientific">Balaenoptera physalus</name>
    <name type="common">Fin whale</name>
    <name type="synonym">Balaena physalus</name>
    <dbReference type="NCBI Taxonomy" id="9770"/>
    <lineage>
        <taxon>Eukaryota</taxon>
        <taxon>Metazoa</taxon>
        <taxon>Chordata</taxon>
        <taxon>Craniata</taxon>
        <taxon>Vertebrata</taxon>
        <taxon>Euteleostomi</taxon>
        <taxon>Mammalia</taxon>
        <taxon>Eutheria</taxon>
        <taxon>Laurasiatheria</taxon>
        <taxon>Artiodactyla</taxon>
        <taxon>Whippomorpha</taxon>
        <taxon>Cetacea</taxon>
        <taxon>Mysticeti</taxon>
        <taxon>Balaenopteridae</taxon>
        <taxon>Balaenoptera</taxon>
    </lineage>
</organism>
<evidence type="ECO:0000256" key="11">
    <source>
        <dbReference type="ARBA" id="ARBA00023319"/>
    </source>
</evidence>
<evidence type="ECO:0000256" key="6">
    <source>
        <dbReference type="ARBA" id="ARBA00022889"/>
    </source>
</evidence>
<dbReference type="EMBL" id="SGJD01000969">
    <property type="protein sequence ID" value="KAB0402596.1"/>
    <property type="molecule type" value="Genomic_DNA"/>
</dbReference>
<name>A0A6A1Q8I5_BALPH</name>
<evidence type="ECO:0000256" key="1">
    <source>
        <dbReference type="ARBA" id="ARBA00004479"/>
    </source>
</evidence>
<dbReference type="SUPFAM" id="SSF48726">
    <property type="entry name" value="Immunoglobulin"/>
    <property type="match status" value="2"/>
</dbReference>
<evidence type="ECO:0000313" key="13">
    <source>
        <dbReference type="EMBL" id="KAB0402596.1"/>
    </source>
</evidence>
<gene>
    <name evidence="13" type="ORF">E2I00_009636</name>
</gene>
<evidence type="ECO:0000256" key="3">
    <source>
        <dbReference type="ARBA" id="ARBA00022692"/>
    </source>
</evidence>
<dbReference type="OrthoDB" id="5843397at2759"/>
<comment type="caution">
    <text evidence="13">The sequence shown here is derived from an EMBL/GenBank/DDBJ whole genome shotgun (WGS) entry which is preliminary data.</text>
</comment>
<dbReference type="Proteomes" id="UP000437017">
    <property type="component" value="Unassembled WGS sequence"/>
</dbReference>
<comment type="subcellular location">
    <subcellularLocation>
        <location evidence="1">Membrane</location>
        <topology evidence="1">Single-pass type I membrane protein</topology>
    </subcellularLocation>
</comment>
<dbReference type="InterPro" id="IPR013768">
    <property type="entry name" value="ICAM_N"/>
</dbReference>
<dbReference type="PRINTS" id="PR01472">
    <property type="entry name" value="ICAMVCAM1"/>
</dbReference>
<dbReference type="GO" id="GO:0005886">
    <property type="term" value="C:plasma membrane"/>
    <property type="evidence" value="ECO:0007669"/>
    <property type="project" value="TreeGrafter"/>
</dbReference>
<keyword evidence="8" id="KW-0472">Membrane</keyword>
<protein>
    <recommendedName>
        <fullName evidence="12">Intercellular adhesion molecule N-terminal domain-containing protein</fullName>
    </recommendedName>
</protein>
<evidence type="ECO:0000256" key="4">
    <source>
        <dbReference type="ARBA" id="ARBA00022729"/>
    </source>
</evidence>
<dbReference type="AlphaFoldDB" id="A0A6A1Q8I5"/>
<dbReference type="Gene3D" id="2.60.40.10">
    <property type="entry name" value="Immunoglobulins"/>
    <property type="match status" value="2"/>
</dbReference>
<feature type="non-terminal residue" evidence="13">
    <location>
        <position position="1"/>
    </location>
</feature>
<dbReference type="Pfam" id="PF03921">
    <property type="entry name" value="ICAM_N"/>
    <property type="match status" value="1"/>
</dbReference>
<evidence type="ECO:0000256" key="2">
    <source>
        <dbReference type="ARBA" id="ARBA00005925"/>
    </source>
</evidence>
<dbReference type="FunFam" id="2.60.40.10:FF:000338">
    <property type="entry name" value="intercellular adhesion molecule 5"/>
    <property type="match status" value="1"/>
</dbReference>
<dbReference type="PANTHER" id="PTHR13771">
    <property type="entry name" value="INTERCELLULAR ADHESION MOLECULE"/>
    <property type="match status" value="1"/>
</dbReference>
<dbReference type="FunFam" id="2.60.40.10:FF:000194">
    <property type="entry name" value="Intercellular adhesion molecule 1"/>
    <property type="match status" value="1"/>
</dbReference>
<dbReference type="GO" id="GO:0005178">
    <property type="term" value="F:integrin binding"/>
    <property type="evidence" value="ECO:0007669"/>
    <property type="project" value="InterPro"/>
</dbReference>
<keyword evidence="10" id="KW-0325">Glycoprotein</keyword>
<keyword evidence="7" id="KW-1133">Transmembrane helix</keyword>
<keyword evidence="9" id="KW-1015">Disulfide bond</keyword>
<evidence type="ECO:0000313" key="14">
    <source>
        <dbReference type="Proteomes" id="UP000437017"/>
    </source>
</evidence>
<keyword evidence="3" id="KW-0812">Transmembrane</keyword>
<dbReference type="GO" id="GO:0098609">
    <property type="term" value="P:cell-cell adhesion"/>
    <property type="evidence" value="ECO:0007669"/>
    <property type="project" value="InterPro"/>
</dbReference>
<dbReference type="PANTHER" id="PTHR13771:SF3">
    <property type="entry name" value="INTERCELLULAR ADHESION MOLECULE 2"/>
    <property type="match status" value="1"/>
</dbReference>
<keyword evidence="6" id="KW-0130">Cell adhesion</keyword>
<evidence type="ECO:0000256" key="9">
    <source>
        <dbReference type="ARBA" id="ARBA00023157"/>
    </source>
</evidence>
<evidence type="ECO:0000256" key="8">
    <source>
        <dbReference type="ARBA" id="ARBA00023136"/>
    </source>
</evidence>
<dbReference type="InterPro" id="IPR047012">
    <property type="entry name" value="ICAM_VCAM"/>
</dbReference>
<dbReference type="InterPro" id="IPR036179">
    <property type="entry name" value="Ig-like_dom_sf"/>
</dbReference>
<reference evidence="13 14" key="1">
    <citation type="journal article" date="2019" name="PLoS ONE">
        <title>Genomic analyses reveal an absence of contemporary introgressive admixture between fin whales and blue whales, despite known hybrids.</title>
        <authorList>
            <person name="Westbury M.V."/>
            <person name="Petersen B."/>
            <person name="Lorenzen E.D."/>
        </authorList>
    </citation>
    <scope>NUCLEOTIDE SEQUENCE [LARGE SCALE GENOMIC DNA]</scope>
    <source>
        <strain evidence="13">FinWhale-01</strain>
    </source>
</reference>
<evidence type="ECO:0000259" key="12">
    <source>
        <dbReference type="Pfam" id="PF03921"/>
    </source>
</evidence>
<keyword evidence="14" id="KW-1185">Reference proteome</keyword>
<keyword evidence="5" id="KW-0677">Repeat</keyword>
<comment type="similarity">
    <text evidence="2">Belongs to the immunoglobulin superfamily. ICAM family.</text>
</comment>
<dbReference type="InterPro" id="IPR013783">
    <property type="entry name" value="Ig-like_fold"/>
</dbReference>
<dbReference type="InterPro" id="IPR003987">
    <property type="entry name" value="ICAM_VCAM_N"/>
</dbReference>
<evidence type="ECO:0000256" key="5">
    <source>
        <dbReference type="ARBA" id="ARBA00022737"/>
    </source>
</evidence>